<accession>A0AA88Y7N6</accession>
<keyword evidence="1" id="KW-0677">Repeat</keyword>
<evidence type="ECO:0000313" key="5">
    <source>
        <dbReference type="Proteomes" id="UP001186944"/>
    </source>
</evidence>
<dbReference type="SMART" id="SM00248">
    <property type="entry name" value="ANK"/>
    <property type="match status" value="13"/>
</dbReference>
<dbReference type="InterPro" id="IPR002110">
    <property type="entry name" value="Ankyrin_rpt"/>
</dbReference>
<dbReference type="Proteomes" id="UP001186944">
    <property type="component" value="Unassembled WGS sequence"/>
</dbReference>
<feature type="repeat" description="ANK" evidence="3">
    <location>
        <begin position="452"/>
        <end position="484"/>
    </location>
</feature>
<dbReference type="InterPro" id="IPR036770">
    <property type="entry name" value="Ankyrin_rpt-contain_sf"/>
</dbReference>
<feature type="repeat" description="ANK" evidence="3">
    <location>
        <begin position="231"/>
        <end position="263"/>
    </location>
</feature>
<dbReference type="PANTHER" id="PTHR24198:SF165">
    <property type="entry name" value="ANKYRIN REPEAT-CONTAINING PROTEIN-RELATED"/>
    <property type="match status" value="1"/>
</dbReference>
<sequence>MALAENLNRAIQNGDKDMVQKLVQGGAAMDHLLGMRGTALCAALSARQSSIALYLIEAGCGVNVEDYDREPPLYLAISKECFDVVKKLVRHPKCQLNKSDPLTLTPPLCLAAYCGFQDVVSWFIEAGADLNVKRGIDNCTPLHCAIMSKNYKIMDILIKADCDLFVYDNNGFLPVHTAARYNDVTVLRSIISKWIVLKDDFEDRNERKVNIPSERARNNVLTMINFKSKVQNRTPLDVALLNSHIHFATLLLKCGATPNTKDDCNRATPLCVACCHFCRGDSDLDFVQWLLEAGACVNDSSVGHRLTLDETGHRDMREETPIMIASKENNLDLINLLMKYKAEMNRQNIVRGPAAGQTPLTYSLNNAALDAAKYFLDQASDADIASNMAEIFKSMMSIKSDELRDICDSLFVKGCKLDTQDFCPMNEAIFNHNTNLVSALIRNGVSVNTSNTGVPPMHACAEAGDVGIAQLLLSSGANINVKNDNGVTPLTTALDYSDDAHIQLCYFLVESLADIPGDLITCMDDLVYDDIFAPIPYDSEDDDSDTSDDASLPDAFAEAPDLLITCRKLVFTPRPLFQQSIQCIRKYFVENEISYSVLSSLPIPKKFQNVIAYK</sequence>
<dbReference type="SUPFAM" id="SSF48403">
    <property type="entry name" value="Ankyrin repeat"/>
    <property type="match status" value="2"/>
</dbReference>
<name>A0AA88Y7N6_PINIB</name>
<feature type="repeat" description="ANK" evidence="3">
    <location>
        <begin position="317"/>
        <end position="349"/>
    </location>
</feature>
<dbReference type="Pfam" id="PF12796">
    <property type="entry name" value="Ank_2"/>
    <property type="match status" value="5"/>
</dbReference>
<dbReference type="PANTHER" id="PTHR24198">
    <property type="entry name" value="ANKYRIN REPEAT AND PROTEIN KINASE DOMAIN-CONTAINING PROTEIN"/>
    <property type="match status" value="1"/>
</dbReference>
<evidence type="ECO:0000256" key="1">
    <source>
        <dbReference type="ARBA" id="ARBA00022737"/>
    </source>
</evidence>
<evidence type="ECO:0000256" key="2">
    <source>
        <dbReference type="ARBA" id="ARBA00023043"/>
    </source>
</evidence>
<evidence type="ECO:0000313" key="4">
    <source>
        <dbReference type="EMBL" id="KAK3099659.1"/>
    </source>
</evidence>
<dbReference type="EMBL" id="VSWD01000006">
    <property type="protein sequence ID" value="KAK3099659.1"/>
    <property type="molecule type" value="Genomic_DNA"/>
</dbReference>
<keyword evidence="2 3" id="KW-0040">ANK repeat</keyword>
<comment type="caution">
    <text evidence="4">The sequence shown here is derived from an EMBL/GenBank/DDBJ whole genome shotgun (WGS) entry which is preliminary data.</text>
</comment>
<dbReference type="PROSITE" id="PS50088">
    <property type="entry name" value="ANK_REPEAT"/>
    <property type="match status" value="4"/>
</dbReference>
<dbReference type="AlphaFoldDB" id="A0AA88Y7N6"/>
<keyword evidence="5" id="KW-1185">Reference proteome</keyword>
<evidence type="ECO:0000256" key="3">
    <source>
        <dbReference type="PROSITE-ProRule" id="PRU00023"/>
    </source>
</evidence>
<dbReference type="PROSITE" id="PS50297">
    <property type="entry name" value="ANK_REP_REGION"/>
    <property type="match status" value="3"/>
</dbReference>
<dbReference type="Gene3D" id="1.25.40.20">
    <property type="entry name" value="Ankyrin repeat-containing domain"/>
    <property type="match status" value="3"/>
</dbReference>
<protein>
    <submittedName>
        <fullName evidence="4">Uncharacterized protein</fullName>
    </submittedName>
</protein>
<organism evidence="4 5">
    <name type="scientific">Pinctada imbricata</name>
    <name type="common">Atlantic pearl-oyster</name>
    <name type="synonym">Pinctada martensii</name>
    <dbReference type="NCBI Taxonomy" id="66713"/>
    <lineage>
        <taxon>Eukaryota</taxon>
        <taxon>Metazoa</taxon>
        <taxon>Spiralia</taxon>
        <taxon>Lophotrochozoa</taxon>
        <taxon>Mollusca</taxon>
        <taxon>Bivalvia</taxon>
        <taxon>Autobranchia</taxon>
        <taxon>Pteriomorphia</taxon>
        <taxon>Pterioida</taxon>
        <taxon>Pterioidea</taxon>
        <taxon>Pteriidae</taxon>
        <taxon>Pinctada</taxon>
    </lineage>
</organism>
<feature type="repeat" description="ANK" evidence="3">
    <location>
        <begin position="137"/>
        <end position="169"/>
    </location>
</feature>
<reference evidence="4" key="1">
    <citation type="submission" date="2019-08" db="EMBL/GenBank/DDBJ databases">
        <title>The improved chromosome-level genome for the pearl oyster Pinctada fucata martensii using PacBio sequencing and Hi-C.</title>
        <authorList>
            <person name="Zheng Z."/>
        </authorList>
    </citation>
    <scope>NUCLEOTIDE SEQUENCE</scope>
    <source>
        <strain evidence="4">ZZ-2019</strain>
        <tissue evidence="4">Adductor muscle</tissue>
    </source>
</reference>
<gene>
    <name evidence="4" type="ORF">FSP39_007627</name>
</gene>
<proteinExistence type="predicted"/>